<feature type="binding site" description="axial binding residue" evidence="10">
    <location>
        <position position="23"/>
    </location>
    <ligand>
        <name>adenosylcob(III)alamin</name>
        <dbReference type="ChEBI" id="CHEBI:18408"/>
    </ligand>
    <ligandPart>
        <name>Co</name>
        <dbReference type="ChEBI" id="CHEBI:27638"/>
    </ligandPart>
</feature>
<keyword evidence="3 10" id="KW-0846">Cobalamin</keyword>
<dbReference type="Pfam" id="PF03308">
    <property type="entry name" value="MeaB"/>
    <property type="match status" value="1"/>
</dbReference>
<dbReference type="SUPFAM" id="SSF52242">
    <property type="entry name" value="Cobalamin (vitamin B12)-binding domain"/>
    <property type="match status" value="1"/>
</dbReference>
<dbReference type="HAMAP" id="MF_02050">
    <property type="entry name" value="IcmF"/>
    <property type="match status" value="1"/>
</dbReference>
<proteinExistence type="inferred from homology"/>
<dbReference type="EC" id="5.4.99.13" evidence="10"/>
<keyword evidence="7 10" id="KW-0143">Chaperone</keyword>
<dbReference type="Gene3D" id="3.40.50.300">
    <property type="entry name" value="P-loop containing nucleotide triphosphate hydrolases"/>
    <property type="match status" value="1"/>
</dbReference>
<keyword evidence="10" id="KW-0460">Magnesium</keyword>
<keyword evidence="10" id="KW-0511">Multifunctional enzyme</keyword>
<feature type="binding site" evidence="10">
    <location>
        <position position="715"/>
    </location>
    <ligand>
        <name>substrate</name>
    </ligand>
</feature>
<feature type="binding site" evidence="10">
    <location>
        <position position="808"/>
    </location>
    <ligand>
        <name>substrate</name>
    </ligand>
</feature>
<comment type="subunit">
    <text evidence="2">Heterodimer of an alpha and a beta chain.</text>
</comment>
<dbReference type="Gene3D" id="3.20.20.240">
    <property type="entry name" value="Methylmalonyl-CoA mutase"/>
    <property type="match status" value="1"/>
</dbReference>
<keyword evidence="8 10" id="KW-0413">Isomerase</keyword>
<feature type="binding site" evidence="10">
    <location>
        <position position="960"/>
    </location>
    <ligand>
        <name>GTP</name>
        <dbReference type="ChEBI" id="CHEBI:37565"/>
    </ligand>
</feature>
<dbReference type="NCBIfam" id="TIGR00641">
    <property type="entry name" value="acid_CoA_mut_N"/>
    <property type="match status" value="1"/>
</dbReference>
<feature type="binding site" evidence="10">
    <location>
        <position position="298"/>
    </location>
    <ligand>
        <name>Mg(2+)</name>
        <dbReference type="ChEBI" id="CHEBI:18420"/>
        <label>2</label>
    </ligand>
</feature>
<evidence type="ECO:0000313" key="12">
    <source>
        <dbReference type="EMBL" id="ALX03424.1"/>
    </source>
</evidence>
<organism evidence="12 13">
    <name type="scientific">Aeromicrobium erythreum</name>
    <dbReference type="NCBI Taxonomy" id="2041"/>
    <lineage>
        <taxon>Bacteria</taxon>
        <taxon>Bacillati</taxon>
        <taxon>Actinomycetota</taxon>
        <taxon>Actinomycetes</taxon>
        <taxon>Propionibacteriales</taxon>
        <taxon>Nocardioidaceae</taxon>
        <taxon>Aeromicrobium</taxon>
    </lineage>
</organism>
<dbReference type="RefSeq" id="WP_067853606.1">
    <property type="nucleotide sequence ID" value="NZ_CP011502.1"/>
</dbReference>
<protein>
    <recommendedName>
        <fullName evidence="10">Fused isobutyryl-CoA mutase</fullName>
    </recommendedName>
    <domain>
        <recommendedName>
            <fullName evidence="10">Isobutyryl-CoA mutase</fullName>
            <shortName evidence="10">ICM</shortName>
            <ecNumber evidence="10">5.4.99.13</ecNumber>
        </recommendedName>
    </domain>
    <domain>
        <recommendedName>
            <fullName evidence="10">P-loop GTPase</fullName>
            <ecNumber evidence="10">3.6.5.-</ecNumber>
        </recommendedName>
        <alternativeName>
            <fullName evidence="10">G-protein chaperone</fullName>
        </alternativeName>
    </domain>
</protein>
<comment type="catalytic activity">
    <reaction evidence="10">
        <text>GTP + H2O = GDP + phosphate + H(+)</text>
        <dbReference type="Rhea" id="RHEA:19669"/>
        <dbReference type="ChEBI" id="CHEBI:15377"/>
        <dbReference type="ChEBI" id="CHEBI:15378"/>
        <dbReference type="ChEBI" id="CHEBI:37565"/>
        <dbReference type="ChEBI" id="CHEBI:43474"/>
        <dbReference type="ChEBI" id="CHEBI:58189"/>
    </reaction>
</comment>
<evidence type="ECO:0000259" key="11">
    <source>
        <dbReference type="PROSITE" id="PS51332"/>
    </source>
</evidence>
<keyword evidence="13" id="KW-1185">Reference proteome</keyword>
<evidence type="ECO:0000256" key="7">
    <source>
        <dbReference type="ARBA" id="ARBA00023186"/>
    </source>
</evidence>
<accession>A0A0U4ASJ8</accession>
<dbReference type="GO" id="GO:0047727">
    <property type="term" value="F:isobutyryl-CoA mutase activity"/>
    <property type="evidence" value="ECO:0007669"/>
    <property type="project" value="UniProtKB-UniRule"/>
</dbReference>
<dbReference type="InterPro" id="IPR033669">
    <property type="entry name" value="IcmF"/>
</dbReference>
<dbReference type="Pfam" id="PF01642">
    <property type="entry name" value="MM_CoA_mutase"/>
    <property type="match status" value="2"/>
</dbReference>
<evidence type="ECO:0000256" key="1">
    <source>
        <dbReference type="ARBA" id="ARBA00001922"/>
    </source>
</evidence>
<feature type="binding site" evidence="10">
    <location>
        <begin position="202"/>
        <end position="207"/>
    </location>
    <ligand>
        <name>GTP</name>
        <dbReference type="ChEBI" id="CHEBI:37565"/>
    </ligand>
</feature>
<comment type="caution">
    <text evidence="10">Lacks conserved residue(s) required for the propagation of feature annotation.</text>
</comment>
<dbReference type="PROSITE" id="PS51332">
    <property type="entry name" value="B12_BINDING"/>
    <property type="match status" value="1"/>
</dbReference>
<dbReference type="InterPro" id="IPR016176">
    <property type="entry name" value="Cbl-dep_enz_cat"/>
</dbReference>
<evidence type="ECO:0000256" key="6">
    <source>
        <dbReference type="ARBA" id="ARBA00023134"/>
    </source>
</evidence>
<dbReference type="OrthoDB" id="9762378at2"/>
<dbReference type="InterPro" id="IPR027417">
    <property type="entry name" value="P-loop_NTPase"/>
</dbReference>
<feature type="binding site" evidence="10">
    <location>
        <position position="843"/>
    </location>
    <ligand>
        <name>substrate</name>
    </ligand>
</feature>
<feature type="binding site" evidence="10">
    <location>
        <position position="1079"/>
    </location>
    <ligand>
        <name>GTP</name>
        <dbReference type="ChEBI" id="CHEBI:37565"/>
    </ligand>
</feature>
<evidence type="ECO:0000256" key="2">
    <source>
        <dbReference type="ARBA" id="ARBA00011870"/>
    </source>
</evidence>
<evidence type="ECO:0000313" key="13">
    <source>
        <dbReference type="Proteomes" id="UP000067689"/>
    </source>
</evidence>
<feature type="binding site" evidence="10">
    <location>
        <position position="848"/>
    </location>
    <ligand>
        <name>substrate</name>
    </ligand>
</feature>
<dbReference type="GO" id="GO:0034784">
    <property type="term" value="F:pivalyl-CoA mutase activity"/>
    <property type="evidence" value="ECO:0007669"/>
    <property type="project" value="InterPro"/>
</dbReference>
<sequence>MTALHVPTHPVRLVTASALFDGHDASINIMRRIFQSQGAEVIHLGHNRSVQEVVDAAIEEDVQGVAVSSYQGGHVEYFEYLVESLREQGAGHVQVVGGGGGVIVPEEIARLRASGVTIFSPEDGQRMGLAGMISSVVEACDIDLTSLGALDVDAVLAGERAAVARAITFAETGRLTGADLERVRAAAAGHSSPVLGITGTGGSGKSSLTDELVRRFRVDQQDKLRVAVVAVDPTRRRGGGALLGDRIRMNSLGGAMSGGERTYFRSLATRGSHELPDCLDDVVAVLKAAGFDLVVVETPGIGQGDAAIVPHVDTAIYVMTPEFGAASQLEKIDMLDFADVVAINKFERRGAKDAYRDVGRQLVRNREAFGKKPEDMPIFGTSAATFNDDGVTALYQHLRDHLAERGLPVAEGTLAPVAVRCSSGIQAVVPADRARYLSEITETVRGYHAETERLADAADRAQRLQTTAAELDDAGLDADAVTTLLESARRQVPHDVADQIAGWPAVVESYSGDEQVVRVRDREIVTQLTRESLSGNKIPRVSLPRFTGHGDLVRFWRRENLPGFFPYTAGVFPFKRDGEDPARMFAGEGDPFRTNRRFKLLSEDGEATRLSTAFDSVTLYGRDPDPRPDVYGKVGTSGVSVATLDDMKALYDGFDLVSPSTSVSMTINGPAPTVLAFFLNTVIDQQVDAFREREGREPDETEHAELRSYALKNVRGTVQADILKEDQGQNTCLFSTEFSLRMMGDIQQYFIDEGVRNFYSVSISGYHIAEAGANPISQLAFTLANGFTYVESYLARGMDVDDFAPNLSFFFSNGMDPEYSVLGRVARRIWAVAMKEKYGANERSQKLKYHVQTSGRSLHAQEMDFNDIRTTLQALIAIYDNANSLHTNAYDEAVTTPTTESVRRALAIQLIINREWGLAMNENPLQGSYVIDELTDLVEAAVLAEFDAINERGGVLGAMETGYQRGRIQDESMLYEHRKHDGSLPIIGVNTFRRPDAEGEEHVVELARATESEKQSQLDRVHAFQQAHRSSAEEAITRLKDAATSGENVFAVLMEAARVCSLQQVTEAFFEVGGQYRRNV</sequence>
<feature type="binding site" evidence="10">
    <location>
        <position position="245"/>
    </location>
    <ligand>
        <name>Mg(2+)</name>
        <dbReference type="ChEBI" id="CHEBI:18420"/>
        <label>2</label>
    </ligand>
</feature>
<name>A0A0U4ASJ8_9ACTN</name>
<dbReference type="InterPro" id="IPR052040">
    <property type="entry name" value="GTPase/Isobutyryl-CoA_mutase"/>
</dbReference>
<keyword evidence="6 10" id="KW-0342">GTP-binding</keyword>
<feature type="binding site" evidence="10">
    <location>
        <position position="232"/>
    </location>
    <ligand>
        <name>Mg(2+)</name>
        <dbReference type="ChEBI" id="CHEBI:18420"/>
        <label>2</label>
    </ligand>
</feature>
<feature type="binding site" evidence="10">
    <location>
        <position position="609"/>
    </location>
    <ligand>
        <name>substrate</name>
    </ligand>
</feature>
<feature type="binding site" evidence="10">
    <location>
        <position position="245"/>
    </location>
    <ligand>
        <name>Mg(2+)</name>
        <dbReference type="ChEBI" id="CHEBI:18420"/>
        <label>1</label>
        <note>catalytic</note>
    </ligand>
</feature>
<dbReference type="PANTHER" id="PTHR43087">
    <property type="entry name" value="LYSINE/ARGININE/ORNITHINE TRANSPORT SYSTEM KINASE"/>
    <property type="match status" value="1"/>
</dbReference>
<dbReference type="KEGG" id="aer:AERYTH_01270"/>
<keyword evidence="5 10" id="KW-0378">Hydrolase</keyword>
<comment type="similarity">
    <text evidence="10">Belongs to the IcmF family.</text>
</comment>
<comment type="catalytic activity">
    <reaction evidence="10">
        <text>2-methylpropanoyl-CoA = butanoyl-CoA</text>
        <dbReference type="Rhea" id="RHEA:13141"/>
        <dbReference type="ChEBI" id="CHEBI:57338"/>
        <dbReference type="ChEBI" id="CHEBI:57371"/>
        <dbReference type="EC" id="5.4.99.13"/>
    </reaction>
</comment>
<dbReference type="GO" id="GO:0005525">
    <property type="term" value="F:GTP binding"/>
    <property type="evidence" value="ECO:0007669"/>
    <property type="project" value="UniProtKB-UniRule"/>
</dbReference>
<evidence type="ECO:0000256" key="3">
    <source>
        <dbReference type="ARBA" id="ARBA00022628"/>
    </source>
</evidence>
<feature type="binding site" evidence="10">
    <location>
        <position position="206"/>
    </location>
    <ligand>
        <name>Mg(2+)</name>
        <dbReference type="ChEBI" id="CHEBI:18420"/>
        <label>1</label>
        <note>catalytic</note>
    </ligand>
</feature>
<dbReference type="InterPro" id="IPR006098">
    <property type="entry name" value="MMCoA_mutase_a_cat"/>
</dbReference>
<dbReference type="EC" id="3.6.5.-" evidence="10"/>
<comment type="function">
    <text evidence="10">Catalyzes the reversible interconversion of isobutyryl-CoA and n-butyryl-CoA, using radical chemistry. Also exhibits GTPase activity, associated with its G-protein domain (MeaI) that functions as a chaperone that assists cofactor delivery and proper holo-enzyme assembly.</text>
</comment>
<dbReference type="NCBIfam" id="NF045497">
    <property type="entry name" value="IsobCoAmut_IcmF"/>
    <property type="match status" value="1"/>
</dbReference>
<feature type="binding site" evidence="10">
    <location>
        <begin position="344"/>
        <end position="347"/>
    </location>
    <ligand>
        <name>GTP</name>
        <dbReference type="ChEBI" id="CHEBI:37565"/>
    </ligand>
</feature>
<dbReference type="PATRIC" id="fig|2041.4.peg.263"/>
<dbReference type="STRING" id="2041.AERYTH_01270"/>
<dbReference type="InterPro" id="IPR006158">
    <property type="entry name" value="Cobalamin-bd"/>
</dbReference>
<comment type="subunit">
    <text evidence="10">Homodimer.</text>
</comment>
<dbReference type="GO" id="GO:0000287">
    <property type="term" value="F:magnesium ion binding"/>
    <property type="evidence" value="ECO:0007669"/>
    <property type="project" value="UniProtKB-UniRule"/>
</dbReference>
<dbReference type="EMBL" id="CP011502">
    <property type="protein sequence ID" value="ALX03424.1"/>
    <property type="molecule type" value="Genomic_DNA"/>
</dbReference>
<feature type="domain" description="B12-binding" evidence="11">
    <location>
        <begin position="10"/>
        <end position="147"/>
    </location>
</feature>
<comment type="domain">
    <text evidence="10">Is composed of four functional domains: the N-terminal 5'-deoxyadenosylcobalamin binding region that is homologous to the small subunit of ICM (IcmB), a middle P-loop GTPase domain (MeaI) that likely acts as a chaperone for ICM, a structured linker region involved in dimer formation, and a C-terminal part that is homologous to the large substrate-binding subunit of ICM (IcmA).</text>
</comment>
<feature type="binding site" evidence="10">
    <location>
        <position position="297"/>
    </location>
    <ligand>
        <name>Mg(2+)</name>
        <dbReference type="ChEBI" id="CHEBI:18420"/>
        <label>2</label>
    </ligand>
</feature>
<dbReference type="GO" id="GO:0004494">
    <property type="term" value="F:methylmalonyl-CoA mutase activity"/>
    <property type="evidence" value="ECO:0007669"/>
    <property type="project" value="InterPro"/>
</dbReference>
<dbReference type="InterPro" id="IPR053439">
    <property type="entry name" value="IcmF/GTPase_domain"/>
</dbReference>
<dbReference type="AlphaFoldDB" id="A0A0U4ASJ8"/>
<dbReference type="Proteomes" id="UP000067689">
    <property type="component" value="Chromosome"/>
</dbReference>
<feature type="binding site" evidence="10">
    <location>
        <position position="248"/>
    </location>
    <ligand>
        <name>GTP</name>
        <dbReference type="ChEBI" id="CHEBI:37565"/>
    </ligand>
</feature>
<evidence type="ECO:0000256" key="8">
    <source>
        <dbReference type="ARBA" id="ARBA00023235"/>
    </source>
</evidence>
<feature type="binding site" evidence="10">
    <location>
        <position position="759"/>
    </location>
    <ligand>
        <name>substrate</name>
    </ligand>
</feature>
<feature type="binding site" evidence="10">
    <location>
        <position position="297"/>
    </location>
    <ligand>
        <name>Mg(2+)</name>
        <dbReference type="ChEBI" id="CHEBI:18420"/>
        <label>1</label>
        <note>catalytic</note>
    </ligand>
</feature>
<evidence type="ECO:0000256" key="9">
    <source>
        <dbReference type="ARBA" id="ARBA00023285"/>
    </source>
</evidence>
<keyword evidence="9 10" id="KW-0170">Cobalt</keyword>
<gene>
    <name evidence="10" type="primary">icmF</name>
    <name evidence="12" type="ORF">AERYTH_01270</name>
</gene>
<dbReference type="GO" id="GO:0031419">
    <property type="term" value="F:cobalamin binding"/>
    <property type="evidence" value="ECO:0007669"/>
    <property type="project" value="UniProtKB-UniRule"/>
</dbReference>
<feature type="binding site" evidence="10">
    <location>
        <position position="574"/>
    </location>
    <ligand>
        <name>substrate</name>
    </ligand>
</feature>
<reference evidence="12 13" key="1">
    <citation type="journal article" date="1991" name="Int. J. Syst. Bacteriol.">
        <title>Description of the erythromycin-producing bacterium Arthrobacter sp. strain NRRL B-3381 as Aeromicrobium erythreum gen. nov., sp. nov.</title>
        <authorList>
            <person name="Miller E.S."/>
            <person name="Woese C.R."/>
            <person name="Brenner S."/>
        </authorList>
    </citation>
    <scope>NUCLEOTIDE SEQUENCE [LARGE SCALE GENOMIC DNA]</scope>
    <source>
        <strain evidence="12 13">AR18</strain>
    </source>
</reference>
<evidence type="ECO:0000256" key="4">
    <source>
        <dbReference type="ARBA" id="ARBA00022741"/>
    </source>
</evidence>
<evidence type="ECO:0000256" key="10">
    <source>
        <dbReference type="HAMAP-Rule" id="MF_02050"/>
    </source>
</evidence>
<keyword evidence="10" id="KW-0479">Metal-binding</keyword>
<keyword evidence="4 10" id="KW-0547">Nucleotide-binding</keyword>
<comment type="cofactor">
    <cofactor evidence="10">
        <name>Mg(2+)</name>
        <dbReference type="ChEBI" id="CHEBI:18420"/>
    </cofactor>
</comment>
<feature type="binding site" evidence="10">
    <location>
        <position position="231"/>
    </location>
    <ligand>
        <name>Mg(2+)</name>
        <dbReference type="ChEBI" id="CHEBI:18420"/>
        <label>2</label>
    </ligand>
</feature>
<comment type="cofactor">
    <cofactor evidence="1 10">
        <name>adenosylcob(III)alamin</name>
        <dbReference type="ChEBI" id="CHEBI:18408"/>
    </cofactor>
</comment>
<dbReference type="PANTHER" id="PTHR43087:SF1">
    <property type="entry name" value="LAO_AO TRANSPORT SYSTEM ATPASE"/>
    <property type="match status" value="1"/>
</dbReference>
<dbReference type="GO" id="GO:0003924">
    <property type="term" value="F:GTPase activity"/>
    <property type="evidence" value="ECO:0007669"/>
    <property type="project" value="UniProtKB-UniRule"/>
</dbReference>
<feature type="region of interest" description="Linker" evidence="10">
    <location>
        <begin position="405"/>
        <end position="566"/>
    </location>
</feature>
<dbReference type="GO" id="GO:0006637">
    <property type="term" value="P:acyl-CoA metabolic process"/>
    <property type="evidence" value="ECO:0007669"/>
    <property type="project" value="UniProtKB-UniRule"/>
</dbReference>
<dbReference type="InterPro" id="IPR006099">
    <property type="entry name" value="MeMalonylCoA_mutase_a/b_cat"/>
</dbReference>
<dbReference type="Gene3D" id="3.40.50.280">
    <property type="entry name" value="Cobalamin-binding domain"/>
    <property type="match status" value="1"/>
</dbReference>
<dbReference type="Pfam" id="PF02310">
    <property type="entry name" value="B12-binding"/>
    <property type="match status" value="1"/>
</dbReference>
<dbReference type="InterPro" id="IPR036724">
    <property type="entry name" value="Cobalamin-bd_sf"/>
</dbReference>
<evidence type="ECO:0000256" key="5">
    <source>
        <dbReference type="ARBA" id="ARBA00022801"/>
    </source>
</evidence>
<dbReference type="SUPFAM" id="SSF52540">
    <property type="entry name" value="P-loop containing nucleoside triphosphate hydrolases"/>
    <property type="match status" value="1"/>
</dbReference>
<dbReference type="SUPFAM" id="SSF51703">
    <property type="entry name" value="Cobalamin (vitamin B12)-dependent enzymes"/>
    <property type="match status" value="1"/>
</dbReference>